<dbReference type="Pfam" id="PF00190">
    <property type="entry name" value="Cupin_1"/>
    <property type="match status" value="1"/>
</dbReference>
<name>A0ABR8SXX3_9BACL</name>
<evidence type="ECO:0000313" key="4">
    <source>
        <dbReference type="Proteomes" id="UP000608071"/>
    </source>
</evidence>
<dbReference type="InterPro" id="IPR014710">
    <property type="entry name" value="RmlC-like_jellyroll"/>
</dbReference>
<sequence>MNKDPILKSPNLNLSADSNKTINYKRDANNYITQVFEEQLPAIKTGFFNVHMNKGFIVQPHWHTNVNELVFVISGEVVTSVFDPYTQKLKSYRIKPGQVSMLPLGWFHWIVAMKDDTHFLTIFDEATPDIVYGSDFLRFTPKEIMSLAYCVDEEKYAAAVAPIQESIILGPPLGCKKRNDSTEPSSETRTPPHPSHPYSLPQSPIPSPQGYSSDGYGWNQAHPFNYYYPQENYRPHKTY</sequence>
<dbReference type="SMART" id="SM00835">
    <property type="entry name" value="Cupin_1"/>
    <property type="match status" value="1"/>
</dbReference>
<proteinExistence type="predicted"/>
<comment type="caution">
    <text evidence="3">The sequence shown here is derived from an EMBL/GenBank/DDBJ whole genome shotgun (WGS) entry which is preliminary data.</text>
</comment>
<dbReference type="Proteomes" id="UP000608071">
    <property type="component" value="Unassembled WGS sequence"/>
</dbReference>
<dbReference type="RefSeq" id="WP_191799598.1">
    <property type="nucleotide sequence ID" value="NZ_JACSQL010000003.1"/>
</dbReference>
<dbReference type="EMBL" id="JACSQL010000003">
    <property type="protein sequence ID" value="MBD7968362.1"/>
    <property type="molecule type" value="Genomic_DNA"/>
</dbReference>
<dbReference type="SUPFAM" id="SSF51182">
    <property type="entry name" value="RmlC-like cupins"/>
    <property type="match status" value="1"/>
</dbReference>
<evidence type="ECO:0000259" key="2">
    <source>
        <dbReference type="SMART" id="SM00835"/>
    </source>
</evidence>
<organism evidence="3 4">
    <name type="scientific">Paenibacillus gallinarum</name>
    <dbReference type="NCBI Taxonomy" id="2762232"/>
    <lineage>
        <taxon>Bacteria</taxon>
        <taxon>Bacillati</taxon>
        <taxon>Bacillota</taxon>
        <taxon>Bacilli</taxon>
        <taxon>Bacillales</taxon>
        <taxon>Paenibacillaceae</taxon>
        <taxon>Paenibacillus</taxon>
    </lineage>
</organism>
<accession>A0ABR8SXX3</accession>
<evidence type="ECO:0000256" key="1">
    <source>
        <dbReference type="SAM" id="MobiDB-lite"/>
    </source>
</evidence>
<feature type="domain" description="Cupin type-1" evidence="2">
    <location>
        <begin position="20"/>
        <end position="157"/>
    </location>
</feature>
<feature type="region of interest" description="Disordered" evidence="1">
    <location>
        <begin position="172"/>
        <end position="214"/>
    </location>
</feature>
<reference evidence="3 4" key="1">
    <citation type="submission" date="2020-08" db="EMBL/GenBank/DDBJ databases">
        <title>A Genomic Blueprint of the Chicken Gut Microbiome.</title>
        <authorList>
            <person name="Gilroy R."/>
            <person name="Ravi A."/>
            <person name="Getino M."/>
            <person name="Pursley I."/>
            <person name="Horton D.L."/>
            <person name="Alikhan N.-F."/>
            <person name="Baker D."/>
            <person name="Gharbi K."/>
            <person name="Hall N."/>
            <person name="Watson M."/>
            <person name="Adriaenssens E.M."/>
            <person name="Foster-Nyarko E."/>
            <person name="Jarju S."/>
            <person name="Secka A."/>
            <person name="Antonio M."/>
            <person name="Oren A."/>
            <person name="Chaudhuri R."/>
            <person name="La Ragione R.M."/>
            <person name="Hildebrand F."/>
            <person name="Pallen M.J."/>
        </authorList>
    </citation>
    <scope>NUCLEOTIDE SEQUENCE [LARGE SCALE GENOMIC DNA]</scope>
    <source>
        <strain evidence="3 4">Sa2BVA9</strain>
    </source>
</reference>
<dbReference type="CDD" id="cd20306">
    <property type="entry name" value="cupin_OxDC-like"/>
    <property type="match status" value="1"/>
</dbReference>
<keyword evidence="4" id="KW-1185">Reference proteome</keyword>
<dbReference type="Gene3D" id="2.60.120.10">
    <property type="entry name" value="Jelly Rolls"/>
    <property type="match status" value="1"/>
</dbReference>
<gene>
    <name evidence="3" type="ORF">H9647_09820</name>
</gene>
<protein>
    <submittedName>
        <fullName evidence="3">Cupin domain-containing protein</fullName>
    </submittedName>
</protein>
<evidence type="ECO:0000313" key="3">
    <source>
        <dbReference type="EMBL" id="MBD7968362.1"/>
    </source>
</evidence>
<dbReference type="InterPro" id="IPR011051">
    <property type="entry name" value="RmlC_Cupin_sf"/>
</dbReference>
<dbReference type="InterPro" id="IPR006045">
    <property type="entry name" value="Cupin_1"/>
</dbReference>